<dbReference type="PROSITE" id="PS50949">
    <property type="entry name" value="HTH_GNTR"/>
    <property type="match status" value="1"/>
</dbReference>
<evidence type="ECO:0000256" key="4">
    <source>
        <dbReference type="ARBA" id="ARBA00023125"/>
    </source>
</evidence>
<dbReference type="InterPro" id="IPR000524">
    <property type="entry name" value="Tscrpt_reg_HTH_GntR"/>
</dbReference>
<gene>
    <name evidence="7" type="ORF">QO018_003834</name>
</gene>
<keyword evidence="7" id="KW-0032">Aminotransferase</keyword>
<organism evidence="7 8">
    <name type="scientific">Azospirillum picis</name>
    <dbReference type="NCBI Taxonomy" id="488438"/>
    <lineage>
        <taxon>Bacteria</taxon>
        <taxon>Pseudomonadati</taxon>
        <taxon>Pseudomonadota</taxon>
        <taxon>Alphaproteobacteria</taxon>
        <taxon>Rhodospirillales</taxon>
        <taxon>Azospirillaceae</taxon>
        <taxon>Azospirillum</taxon>
    </lineage>
</organism>
<proteinExistence type="inferred from homology"/>
<comment type="caution">
    <text evidence="7">The sequence shown here is derived from an EMBL/GenBank/DDBJ whole genome shotgun (WGS) entry which is preliminary data.</text>
</comment>
<keyword evidence="4" id="KW-0238">DNA-binding</keyword>
<keyword evidence="2" id="KW-0663">Pyridoxal phosphate</keyword>
<keyword evidence="5" id="KW-0804">Transcription</keyword>
<dbReference type="SUPFAM" id="SSF46785">
    <property type="entry name" value="Winged helix' DNA-binding domain"/>
    <property type="match status" value="1"/>
</dbReference>
<evidence type="ECO:0000256" key="5">
    <source>
        <dbReference type="ARBA" id="ARBA00023163"/>
    </source>
</evidence>
<dbReference type="SMART" id="SM00345">
    <property type="entry name" value="HTH_GNTR"/>
    <property type="match status" value="1"/>
</dbReference>
<evidence type="ECO:0000313" key="8">
    <source>
        <dbReference type="Proteomes" id="UP001244552"/>
    </source>
</evidence>
<feature type="domain" description="HTH gntR-type" evidence="6">
    <location>
        <begin position="19"/>
        <end position="87"/>
    </location>
</feature>
<evidence type="ECO:0000313" key="7">
    <source>
        <dbReference type="EMBL" id="MDQ0534956.1"/>
    </source>
</evidence>
<evidence type="ECO:0000256" key="3">
    <source>
        <dbReference type="ARBA" id="ARBA00023015"/>
    </source>
</evidence>
<dbReference type="Pfam" id="PF00392">
    <property type="entry name" value="GntR"/>
    <property type="match status" value="1"/>
</dbReference>
<dbReference type="PANTHER" id="PTHR46577:SF1">
    <property type="entry name" value="HTH-TYPE TRANSCRIPTIONAL REGULATORY PROTEIN GABR"/>
    <property type="match status" value="1"/>
</dbReference>
<dbReference type="RefSeq" id="WP_209986779.1">
    <property type="nucleotide sequence ID" value="NZ_JAGINO010000019.1"/>
</dbReference>
<protein>
    <submittedName>
        <fullName evidence="7">GntR family transcriptional regulator/MocR family aminotransferase</fullName>
    </submittedName>
</protein>
<accession>A0ABU0MNA7</accession>
<dbReference type="PANTHER" id="PTHR46577">
    <property type="entry name" value="HTH-TYPE TRANSCRIPTIONAL REGULATORY PROTEIN GABR"/>
    <property type="match status" value="1"/>
</dbReference>
<evidence type="ECO:0000259" key="6">
    <source>
        <dbReference type="PROSITE" id="PS50949"/>
    </source>
</evidence>
<dbReference type="InterPro" id="IPR036390">
    <property type="entry name" value="WH_DNA-bd_sf"/>
</dbReference>
<dbReference type="EMBL" id="JAUSVU010000015">
    <property type="protein sequence ID" value="MDQ0534956.1"/>
    <property type="molecule type" value="Genomic_DNA"/>
</dbReference>
<sequence>MQIDSAWRLLFGGMERDPQGLSLQIRGIIAQAIETGVLAPDTRMPSSRGLAEALGISRNTVNAAYQGLIDDGFLVARERSGCFVATAEDKPAASSPAVPAATAATTAAAATDWSARFAIRPSRLPQITKPRDWMDHPYPFLFGQFDPSLFPTNQWRESVKAASSVQEITRWARDMIDDDDPDLLEQLRLKVLPRRGIFAAPGEVIITIGSQHALSMLVQLLVGRDTPVGVENPGYPDLRHMVGLATGDMRALTCDRHGVVPDALFAGRRVAFVTVGHQCPTTAVMPIGRRRELLDAAARHGVVLVEDDYESDLSVEGEADLPCLKSLDKAGCVIYTGSFSKILAPGLRIGYVVAPRPVIDELRVLRRLMLRHPPTNNQRSLATFILLGHYRQHLRRTAAVLEERAARIADLLPELMPSCRARRDFGAKSFWIEGPPGLDSRDLVRAARAQGVLIEPGDVFFIDPAEGRRFFRLGFTSIATHRIEPGLRRLAGLLSGAR</sequence>
<dbReference type="Gene3D" id="3.40.640.10">
    <property type="entry name" value="Type I PLP-dependent aspartate aminotransferase-like (Major domain)"/>
    <property type="match status" value="1"/>
</dbReference>
<dbReference type="SUPFAM" id="SSF53383">
    <property type="entry name" value="PLP-dependent transferases"/>
    <property type="match status" value="1"/>
</dbReference>
<dbReference type="InterPro" id="IPR015421">
    <property type="entry name" value="PyrdxlP-dep_Trfase_major"/>
</dbReference>
<dbReference type="InterPro" id="IPR004839">
    <property type="entry name" value="Aminotransferase_I/II_large"/>
</dbReference>
<keyword evidence="3" id="KW-0805">Transcription regulation</keyword>
<keyword evidence="7" id="KW-0808">Transferase</keyword>
<name>A0ABU0MNA7_9PROT</name>
<dbReference type="CDD" id="cd00609">
    <property type="entry name" value="AAT_like"/>
    <property type="match status" value="1"/>
</dbReference>
<dbReference type="InterPro" id="IPR036388">
    <property type="entry name" value="WH-like_DNA-bd_sf"/>
</dbReference>
<dbReference type="InterPro" id="IPR015424">
    <property type="entry name" value="PyrdxlP-dep_Trfase"/>
</dbReference>
<dbReference type="PRINTS" id="PR00035">
    <property type="entry name" value="HTHGNTR"/>
</dbReference>
<dbReference type="Proteomes" id="UP001244552">
    <property type="component" value="Unassembled WGS sequence"/>
</dbReference>
<dbReference type="Pfam" id="PF00155">
    <property type="entry name" value="Aminotran_1_2"/>
    <property type="match status" value="1"/>
</dbReference>
<reference evidence="7 8" key="1">
    <citation type="submission" date="2023-07" db="EMBL/GenBank/DDBJ databases">
        <title>Genomic Encyclopedia of Type Strains, Phase IV (KMG-IV): sequencing the most valuable type-strain genomes for metagenomic binning, comparative biology and taxonomic classification.</title>
        <authorList>
            <person name="Goeker M."/>
        </authorList>
    </citation>
    <scope>NUCLEOTIDE SEQUENCE [LARGE SCALE GENOMIC DNA]</scope>
    <source>
        <strain evidence="7 8">DSM 19922</strain>
    </source>
</reference>
<evidence type="ECO:0000256" key="1">
    <source>
        <dbReference type="ARBA" id="ARBA00005384"/>
    </source>
</evidence>
<dbReference type="InterPro" id="IPR051446">
    <property type="entry name" value="HTH_trans_reg/aminotransferase"/>
</dbReference>
<dbReference type="GO" id="GO:0008483">
    <property type="term" value="F:transaminase activity"/>
    <property type="evidence" value="ECO:0007669"/>
    <property type="project" value="UniProtKB-KW"/>
</dbReference>
<dbReference type="Gene3D" id="1.10.10.10">
    <property type="entry name" value="Winged helix-like DNA-binding domain superfamily/Winged helix DNA-binding domain"/>
    <property type="match status" value="1"/>
</dbReference>
<keyword evidence="8" id="KW-1185">Reference proteome</keyword>
<dbReference type="CDD" id="cd07377">
    <property type="entry name" value="WHTH_GntR"/>
    <property type="match status" value="1"/>
</dbReference>
<comment type="similarity">
    <text evidence="1">In the C-terminal section; belongs to the class-I pyridoxal-phosphate-dependent aminotransferase family.</text>
</comment>
<evidence type="ECO:0000256" key="2">
    <source>
        <dbReference type="ARBA" id="ARBA00022898"/>
    </source>
</evidence>